<feature type="region of interest" description="Disordered" evidence="1">
    <location>
        <begin position="680"/>
        <end position="740"/>
    </location>
</feature>
<feature type="region of interest" description="Disordered" evidence="1">
    <location>
        <begin position="1752"/>
        <end position="1784"/>
    </location>
</feature>
<feature type="region of interest" description="Disordered" evidence="1">
    <location>
        <begin position="1465"/>
        <end position="1544"/>
    </location>
</feature>
<gene>
    <name evidence="2" type="ORF">K457DRAFT_138724</name>
</gene>
<evidence type="ECO:0000313" key="3">
    <source>
        <dbReference type="Proteomes" id="UP000078512"/>
    </source>
</evidence>
<dbReference type="EMBL" id="KV442047">
    <property type="protein sequence ID" value="OAQ28639.1"/>
    <property type="molecule type" value="Genomic_DNA"/>
</dbReference>
<feature type="compositionally biased region" description="Acidic residues" evidence="1">
    <location>
        <begin position="1165"/>
        <end position="1175"/>
    </location>
</feature>
<feature type="compositionally biased region" description="Basic residues" evidence="1">
    <location>
        <begin position="202"/>
        <end position="214"/>
    </location>
</feature>
<evidence type="ECO:0000313" key="2">
    <source>
        <dbReference type="EMBL" id="OAQ28639.1"/>
    </source>
</evidence>
<feature type="region of interest" description="Disordered" evidence="1">
    <location>
        <begin position="1261"/>
        <end position="1307"/>
    </location>
</feature>
<feature type="compositionally biased region" description="Polar residues" evidence="1">
    <location>
        <begin position="916"/>
        <end position="927"/>
    </location>
</feature>
<feature type="region of interest" description="Disordered" evidence="1">
    <location>
        <begin position="553"/>
        <end position="573"/>
    </location>
</feature>
<dbReference type="PANTHER" id="PTHR35140">
    <property type="entry name" value="MITOTIC CHECK POINT PROTEIN BFA1"/>
    <property type="match status" value="1"/>
</dbReference>
<organism evidence="2 3">
    <name type="scientific">Linnemannia elongata AG-77</name>
    <dbReference type="NCBI Taxonomy" id="1314771"/>
    <lineage>
        <taxon>Eukaryota</taxon>
        <taxon>Fungi</taxon>
        <taxon>Fungi incertae sedis</taxon>
        <taxon>Mucoromycota</taxon>
        <taxon>Mortierellomycotina</taxon>
        <taxon>Mortierellomycetes</taxon>
        <taxon>Mortierellales</taxon>
        <taxon>Mortierellaceae</taxon>
        <taxon>Linnemannia</taxon>
    </lineage>
</organism>
<feature type="compositionally biased region" description="Polar residues" evidence="1">
    <location>
        <begin position="1176"/>
        <end position="1188"/>
    </location>
</feature>
<evidence type="ECO:0000256" key="1">
    <source>
        <dbReference type="SAM" id="MobiDB-lite"/>
    </source>
</evidence>
<feature type="compositionally biased region" description="Polar residues" evidence="1">
    <location>
        <begin position="1641"/>
        <end position="1651"/>
    </location>
</feature>
<feature type="compositionally biased region" description="Acidic residues" evidence="1">
    <location>
        <begin position="1752"/>
        <end position="1762"/>
    </location>
</feature>
<dbReference type="GO" id="GO:0044732">
    <property type="term" value="C:mitotic spindle pole body"/>
    <property type="evidence" value="ECO:0007669"/>
    <property type="project" value="TreeGrafter"/>
</dbReference>
<name>A0A197JWI7_9FUNG</name>
<feature type="region of interest" description="Disordered" evidence="1">
    <location>
        <begin position="119"/>
        <end position="149"/>
    </location>
</feature>
<feature type="compositionally biased region" description="Low complexity" evidence="1">
    <location>
        <begin position="119"/>
        <end position="135"/>
    </location>
</feature>
<dbReference type="Proteomes" id="UP000078512">
    <property type="component" value="Unassembled WGS sequence"/>
</dbReference>
<feature type="region of interest" description="Disordered" evidence="1">
    <location>
        <begin position="202"/>
        <end position="307"/>
    </location>
</feature>
<dbReference type="GO" id="GO:0001100">
    <property type="term" value="P:negative regulation of exit from mitosis"/>
    <property type="evidence" value="ECO:0007669"/>
    <property type="project" value="InterPro"/>
</dbReference>
<sequence length="1799" mass="197234">MTAGLRLSSSTNNYSGLVSGSNNSNIIIINTNNSNSARSKHDDEGLSRQVEVMMTEATEDNEPYTPRQLSEEREERIEKTTGTIMDAAAQETERWDDAFELDAHQSLDQIFELLQRHCPQSPLSDSSDQSDYFQARPPPPPASLPTMPTTTLPLPLPRPPFPLSQPFTTHTTTTSSLPPVFPGPIHVTTTTNHALWNLHKKEHLHHQKTKRHYGSTRSHEKVDPQSCSPSSPSTHLKHTTNNNSVEVLPKDIGQSLSSSFRKRHDGQSHCCATKTPTTTTAPTTPTAEDPKISSFSPASSASSSPRAITASVTAPSTIATSTGSLLSKYKSADGSGHGGGGDKDSPTLSAKSMTTITQEMMLSNLPAYTGIITRINPIKRVKAWVDDLEDLEVPEEDLNFNHVRSILAKSVSMPETLESIDSWDTDSERSLTTSDRVGAAEVGVEGQPVSPIPKSGTPHELRYQSAGASSPSKGGTDGDNVETTTGGQYGESEKIETLDDAFEIPDDFGSFRLRMSPCLQTRSGPQETVSYRQQLALLQWRDSGSDFDEFDIRTPLDSHSLSSSESISRESVADDDDNLLDGIEFPAAMEDLRLVTHRQYKVEMEPSIFGKESRLQEDQDDFWDGLEIDDDDAFNHKGRNKNLVVRPVIAGRERSSSRVLREVVPLKDFVALPSRIPRLCRGPTDTSRPVTPAASLSRAHSTHIELPLRHISSKSSLPRLKRNSISRKEGTRIGSALPTTGQTSLYNDSIYASTPQVPSAPSALSSSRRNSALVNKDDLPSFKASTLAMRSVSFIEPSQPEPEDLTKAAALPVTAEDAAVAPKPPLSINAGRPFSSLRTLVRRLDITRPRFSIRGQIPAFDATIAVPPESSVAQDSKAPELEPIEQTTPLTDDFNENLYHHNYLQPRPSLSRSSSFTDWGSVVNSTETTKESRSPSRIGAFSLGEISEGGSTTSDLGEMAATSPVAAGEKFSRRWFLKRSPKQSMLSDGSELDRIDNLPTFGSGEQQLHQQQLQNQQLLDKDRLQAMQMAAAVAAAQGRRQSLDRVSAWLRKPQSMVNLKESSKPEVRRAESDVSTTKVQKTKSIRKSLFDIFSQTIAPVEEPKVELAEKEKEPSAKGQKLKKKKAFSGPTLIRDLSQTKVRKVSGMVFHPDSKMWNGNDHILNEFDDDEEEDTDNGSSPRQQHTPLTPTAAAFECPSPSSPYSQQYFSLSAYSPTAIIRPALISNMNQYSKQRTQVAGKMIFDPNRMCWIINPEYLTRKRQKKHGDQHHLHPRQPSLDDTWGDEPDVFAGMSDSDGDHDEDEDEKEMEILDGVPPTAPTATALAGATVASVSANSSLERSKGRRLISRPSFRKMSSQEYLADEERLQAWAEPMRPLPMDAAGNGSGGVDSRPNSMGVHSIVSKSSRRSLNMTGGCANGLFAGGGYSSRGEFEVGVEFDITDDFLEQCMATESQHRKDAGKFFALPCSPAEPVRSSSRDRTPQRMPSKVFNKLRRSSHSNGQGNKDKNKEKKQKDDCQHGKEVVSADIPPAFLDNKKETSLSPSAPLPLLSWPRRTKSKSVVLQAPILDCIGLPPPPGTLKPLVFQPEKKPHTTVPNKFKSLTLGRAGLFSHTSASTPAASTLFSRVHTGNKGKETIPLTDPSTAVPSQSRKSSRDMFFSQRLTSKKPHTPAASDRATLTFAATFAIARKGSSTAYDRRRISAHTFDPLTNTSPVLGGSVISNGSGSASNSDEWGFKKDSRFFALDIDSGIDSDEAAEDGDDCERGYRKMPNSRGRPPRRSRSQLIMEFAQHSGPGYRF</sequence>
<keyword evidence="3" id="KW-1185">Reference proteome</keyword>
<feature type="compositionally biased region" description="Acidic residues" evidence="1">
    <location>
        <begin position="1295"/>
        <end position="1307"/>
    </location>
</feature>
<dbReference type="PANTHER" id="PTHR35140:SF1">
    <property type="entry name" value="MITOTIC CHECK POINT PROTEIN BFA1"/>
    <property type="match status" value="1"/>
</dbReference>
<dbReference type="InterPro" id="IPR034586">
    <property type="entry name" value="Bfa1/Byr4"/>
</dbReference>
<dbReference type="STRING" id="1314771.A0A197JWI7"/>
<protein>
    <submittedName>
        <fullName evidence="2">Uncharacterized protein</fullName>
    </submittedName>
</protein>
<dbReference type="OrthoDB" id="19159at2759"/>
<proteinExistence type="predicted"/>
<feature type="compositionally biased region" description="Basic residues" evidence="1">
    <location>
        <begin position="1261"/>
        <end position="1273"/>
    </location>
</feature>
<feature type="compositionally biased region" description="Basic and acidic residues" evidence="1">
    <location>
        <begin position="1504"/>
        <end position="1524"/>
    </location>
</feature>
<reference evidence="2 3" key="1">
    <citation type="submission" date="2016-05" db="EMBL/GenBank/DDBJ databases">
        <title>Genome sequencing reveals origins of a unique bacterial endosymbiosis in the earliest lineages of terrestrial Fungi.</title>
        <authorList>
            <consortium name="DOE Joint Genome Institute"/>
            <person name="Uehling J."/>
            <person name="Gryganskyi A."/>
            <person name="Hameed K."/>
            <person name="Tschaplinski T."/>
            <person name="Misztal P."/>
            <person name="Wu S."/>
            <person name="Desiro A."/>
            <person name="Vande Pol N."/>
            <person name="Du Z.-Y."/>
            <person name="Zienkiewicz A."/>
            <person name="Zienkiewicz K."/>
            <person name="Morin E."/>
            <person name="Tisserant E."/>
            <person name="Splivallo R."/>
            <person name="Hainaut M."/>
            <person name="Henrissat B."/>
            <person name="Ohm R."/>
            <person name="Kuo A."/>
            <person name="Yan J."/>
            <person name="Lipzen A."/>
            <person name="Nolan M."/>
            <person name="Labutti K."/>
            <person name="Barry K."/>
            <person name="Goldstein A."/>
            <person name="Labbe J."/>
            <person name="Schadt C."/>
            <person name="Tuskan G."/>
            <person name="Grigoriev I."/>
            <person name="Martin F."/>
            <person name="Vilgalys R."/>
            <person name="Bonito G."/>
        </authorList>
    </citation>
    <scope>NUCLEOTIDE SEQUENCE [LARGE SCALE GENOMIC DNA]</scope>
    <source>
        <strain evidence="2 3">AG-77</strain>
    </source>
</reference>
<accession>A0A197JWI7</accession>
<feature type="region of interest" description="Disordered" evidence="1">
    <location>
        <begin position="419"/>
        <end position="500"/>
    </location>
</feature>
<feature type="compositionally biased region" description="Low complexity" evidence="1">
    <location>
        <begin position="272"/>
        <end position="307"/>
    </location>
</feature>
<feature type="compositionally biased region" description="Polar residues" evidence="1">
    <location>
        <begin position="225"/>
        <end position="245"/>
    </location>
</feature>
<dbReference type="GO" id="GO:1990334">
    <property type="term" value="C:Bfa1-Bub2 complex"/>
    <property type="evidence" value="ECO:0007669"/>
    <property type="project" value="InterPro"/>
</dbReference>
<dbReference type="GO" id="GO:0005096">
    <property type="term" value="F:GTPase activator activity"/>
    <property type="evidence" value="ECO:0007669"/>
    <property type="project" value="InterPro"/>
</dbReference>
<feature type="region of interest" description="Disordered" evidence="1">
    <location>
        <begin position="910"/>
        <end position="938"/>
    </location>
</feature>
<feature type="region of interest" description="Disordered" evidence="1">
    <location>
        <begin position="1159"/>
        <end position="1198"/>
    </location>
</feature>
<feature type="region of interest" description="Disordered" evidence="1">
    <location>
        <begin position="1631"/>
        <end position="1657"/>
    </location>
</feature>